<keyword evidence="3 5" id="KW-0175">Coiled coil</keyword>
<evidence type="ECO:0000256" key="4">
    <source>
        <dbReference type="ARBA" id="ARBA00045182"/>
    </source>
</evidence>
<dbReference type="PANTHER" id="PTHR18962">
    <property type="entry name" value="COILED-COIL DOMAIN-CONTAINING PROTEIN 39"/>
    <property type="match status" value="1"/>
</dbReference>
<feature type="coiled-coil region" evidence="5">
    <location>
        <begin position="255"/>
        <end position="397"/>
    </location>
</feature>
<feature type="coiled-coil region" evidence="5">
    <location>
        <begin position="570"/>
        <end position="636"/>
    </location>
</feature>
<evidence type="ECO:0000256" key="2">
    <source>
        <dbReference type="ARBA" id="ARBA00016725"/>
    </source>
</evidence>
<feature type="coiled-coil region" evidence="5">
    <location>
        <begin position="101"/>
        <end position="128"/>
    </location>
</feature>
<evidence type="ECO:0000313" key="7">
    <source>
        <dbReference type="Proteomes" id="UP000699462"/>
    </source>
</evidence>
<keyword evidence="7" id="KW-1185">Reference proteome</keyword>
<dbReference type="OrthoDB" id="6260023at2759"/>
<dbReference type="GO" id="GO:0036159">
    <property type="term" value="P:inner dynein arm assembly"/>
    <property type="evidence" value="ECO:0007669"/>
    <property type="project" value="InterPro"/>
</dbReference>
<comment type="similarity">
    <text evidence="1">Belongs to the CCDC39 family.</text>
</comment>
<dbReference type="GO" id="GO:0060287">
    <property type="term" value="P:epithelial cilium movement involved in determination of left/right asymmetry"/>
    <property type="evidence" value="ECO:0007669"/>
    <property type="project" value="TreeGrafter"/>
</dbReference>
<evidence type="ECO:0000313" key="6">
    <source>
        <dbReference type="EMBL" id="KAF8568821.1"/>
    </source>
</evidence>
<name>A0A8T0DQ49_9TREM</name>
<comment type="function">
    <text evidence="4">Required for assembly of dynein regulatory complex (DRC) and inner dynein arm (IDA) complexes, which are responsible for ciliary beat regulation, thereby playing a central role in motility in cilia and flagella. Probably acts together with CCDC40 to form a molecular ruler that determines the 96 nanometer (nm) repeat length and arrangements of components in cilia and flagella. Not required for outer dynein arm complexes assembly.</text>
</comment>
<dbReference type="GO" id="GO:0005930">
    <property type="term" value="C:axoneme"/>
    <property type="evidence" value="ECO:0007669"/>
    <property type="project" value="InterPro"/>
</dbReference>
<dbReference type="InterPro" id="IPR033290">
    <property type="entry name" value="CCDC39"/>
</dbReference>
<accession>A0A8T0DQ49</accession>
<dbReference type="EMBL" id="JTDF01002407">
    <property type="protein sequence ID" value="KAF8568821.1"/>
    <property type="molecule type" value="Genomic_DNA"/>
</dbReference>
<dbReference type="Pfam" id="PF24161">
    <property type="entry name" value="CCDC39"/>
    <property type="match status" value="1"/>
</dbReference>
<proteinExistence type="inferred from homology"/>
<reference evidence="6 7" key="1">
    <citation type="submission" date="2019-07" db="EMBL/GenBank/DDBJ databases">
        <title>Annotation for the trematode Paragonimus westermani.</title>
        <authorList>
            <person name="Choi Y.-J."/>
        </authorList>
    </citation>
    <scope>NUCLEOTIDE SEQUENCE [LARGE SCALE GENOMIC DNA]</scope>
    <source>
        <strain evidence="6">180907_Pwestermani</strain>
    </source>
</reference>
<dbReference type="GO" id="GO:0005576">
    <property type="term" value="C:extracellular region"/>
    <property type="evidence" value="ECO:0007669"/>
    <property type="project" value="GOC"/>
</dbReference>
<dbReference type="PANTHER" id="PTHR18962:SF0">
    <property type="entry name" value="COILED-COIL DOMAIN-CONTAINING PROTEIN 39"/>
    <property type="match status" value="1"/>
</dbReference>
<dbReference type="AlphaFoldDB" id="A0A8T0DQ49"/>
<sequence>MMDHSRILIEEALKETGWQSNFAFPMASEENKYLINLLSEVKVKTRLLEEGLIEYREKNDKLRTHMALIQHERAITEAVLLERQRECDALRNQMCLAEREIGRTQQDLRQLKAKRKDVNERIGSLENEIFIRSNELTSIKSQMDYDQNLIDVYLDACEEDIRLRERLAAVQHVDDSRFAMLNSEAGRLSDKRREVRQKLDTVVSKSDALRLRVGAASDRCREENQARRDVLHVWETCVNQMIKRDEDYTTLDKEYDEMLEKINAQTKRVEETKKISLLVEDDNKNSEKSITETNKEIWDARCQLQKINEDLDATQDELKSLQRTLERTDSDFRSSMAQTKVVKQTIQDLRTNLGQLLDKIDTTEKMYQRVRNKRLSVEQLTKMAEEQLLANEKCQKQAITYHQQLTATSFKKIDILNRVNAESTTLQALLSGDINTLKGLKKHVDSRESELIKLNELIYKSLLYSQRLEQRIAKLEADPLLSHDEIILKNQQIKSLQSELDARTKTCLSLSGMINQFRNDKRICKMRSERIQTELEQSETQLVTAQLTMANTKLALKKHEDEWREMLVECNINRHQVKRMETRLNQLRNQVMNEEARQLQLDALEHEMAAKLNARKNCLQAELRQMGARMVETKAELTSRQRRLDQIIARYNVTVTVNVAANEDALGARMRYLLEVSCSRCLLCKCLYSLYPFGFH</sequence>
<evidence type="ECO:0000256" key="1">
    <source>
        <dbReference type="ARBA" id="ARBA00005805"/>
    </source>
</evidence>
<evidence type="ECO:0000256" key="3">
    <source>
        <dbReference type="ARBA" id="ARBA00023054"/>
    </source>
</evidence>
<dbReference type="GO" id="GO:0060285">
    <property type="term" value="P:cilium-dependent cell motility"/>
    <property type="evidence" value="ECO:0007669"/>
    <property type="project" value="TreeGrafter"/>
</dbReference>
<protein>
    <recommendedName>
        <fullName evidence="2">Coiled-coil domain-containing protein 39</fullName>
    </recommendedName>
</protein>
<comment type="caution">
    <text evidence="6">The sequence shown here is derived from an EMBL/GenBank/DDBJ whole genome shotgun (WGS) entry which is preliminary data.</text>
</comment>
<dbReference type="Proteomes" id="UP000699462">
    <property type="component" value="Unassembled WGS sequence"/>
</dbReference>
<gene>
    <name evidence="6" type="ORF">P879_02563</name>
</gene>
<organism evidence="6 7">
    <name type="scientific">Paragonimus westermani</name>
    <dbReference type="NCBI Taxonomy" id="34504"/>
    <lineage>
        <taxon>Eukaryota</taxon>
        <taxon>Metazoa</taxon>
        <taxon>Spiralia</taxon>
        <taxon>Lophotrochozoa</taxon>
        <taxon>Platyhelminthes</taxon>
        <taxon>Trematoda</taxon>
        <taxon>Digenea</taxon>
        <taxon>Plagiorchiida</taxon>
        <taxon>Troglotremata</taxon>
        <taxon>Troglotrematidae</taxon>
        <taxon>Paragonimus</taxon>
    </lineage>
</organism>
<evidence type="ECO:0000256" key="5">
    <source>
        <dbReference type="SAM" id="Coils"/>
    </source>
</evidence>